<sequence length="1316" mass="143147">ITVTTSVATTSDSTTGISITNVSIVTTTTTTVASINTNIQTGVNKTTTYNSNTNATTTAKTTTSNSTTTTLTTTVSSTTATNATHNSTTTAAGTRGNTTAIDKTTDSTTVPDTSTDSSNTPTDTTTTMATTDSTIVTTMSTTIMSTTDMSSTDVTDSTTSASDTTTDSSTAETVSISTATDSTTSAIENSTDPLSRPREPLSLEALRMIIKAKLRRDHPNAIFPYLPTRNGNLASYLAFVRQHGSVIEGRYTLGGVPVSDYDYVTCVYYNHHNIEISRLQISTKPGFCDVTSTGIPDVRKLEMLVYGISSSPTGGYISLDGTYVPTRGVSNYGNIFGYRDSEICTSMRVSTFNMPNEQIKVDSATGTSTWSIVPKRLDSSSTVRLEKVLVESSNADIGITTIVPVVQQNNGQLVELNSISGQANSPIADFPTDDNIDIFFVSVTMFPSYPGRIVDPSQVSVTVDYCSLLGNSNESPNANNMYPYFLPNNMDSNNNNYNQQAPLPFRSSIQQQNLGQPFSGLSSSNIFQYISGSNNDANQVDPLSSASCRQSQSSTMTSSSSNVNAQGNIWQINIDQTYGLSVKVDTLRVNTEGQPITGIVLLVLIDANQQQIGPFVSQINDGSILTIQNLPSTSISTIHLQFPDGTESSGYSVDMVLCPQTTAASSKSRKQGYNSQSGQSMQQNSLLQPHQLKPNHHRYQMLPVSQIRQPSHVQQPGQVYQQGHSRKPAHSEQAGQQLAPWQSQQPALYNQHDQSLQSSYPGQAGQQLAPINQQGHSRKPPHLRQADQQRIPWQSPEPTSLNQQSQSWRSPYSGQSSQQLSPSQSQPLAPVNQQGHSRKPPHLGQVSQQRTPWLYPQPVPLNQLGQSWQSPYSRQAGQQQTPRQPNQTAKPGSPLGLYYPPKGAAPLPTPNLHRLHLHNPNNHKPKSTTTPNHHNSFSQNPNNQYGSSAPPHTPQNMDDEIPCTLYVVRPGSRRIVSNTTNAKRLGLILQVPSKSGYMSIPNSISVRKTPITRLSVNYLNTDRSPASMSNGSVLHFLAAPNVSDIPTFPDRVSAEMLQVNIDGAVTPPSPPSYEVHMIICYESTPQTQHQQATPQYQFPTQPNIWTTSMNHHPMQSGPYLQHLQNMQQQYQHPRIVTTTSTTNTTTATTTAATKKTTTSHKNTTNTSRAINITNTMHSTSTVHNNHSMNSKNTAHIINTTKPHTVHANTTTKAHTVHINTTTEAHTTHTNNTTKAHTIHINTTTEAHTTHTNHTTKAHTTHTNNTTEAHTIHTTTTATTASCSCQCQCPQGAIQPQVQGATVQYQYIPAPHQHIGR</sequence>
<feature type="compositionally biased region" description="Polar residues" evidence="1">
    <location>
        <begin position="863"/>
        <end position="890"/>
    </location>
</feature>
<feature type="compositionally biased region" description="Low complexity" evidence="1">
    <location>
        <begin position="815"/>
        <end position="828"/>
    </location>
</feature>
<feature type="compositionally biased region" description="Polar residues" evidence="1">
    <location>
        <begin position="733"/>
        <end position="745"/>
    </location>
</feature>
<feature type="non-terminal residue" evidence="2">
    <location>
        <position position="1"/>
    </location>
</feature>
<proteinExistence type="predicted"/>
<feature type="region of interest" description="Disordered" evidence="1">
    <location>
        <begin position="538"/>
        <end position="562"/>
    </location>
</feature>
<feature type="compositionally biased region" description="Polar residues" evidence="1">
    <location>
        <begin position="793"/>
        <end position="814"/>
    </location>
</feature>
<reference evidence="2" key="1">
    <citation type="submission" date="2021-02" db="EMBL/GenBank/DDBJ databases">
        <authorList>
            <person name="Nowell W R."/>
        </authorList>
    </citation>
    <scope>NUCLEOTIDE SEQUENCE</scope>
</reference>
<dbReference type="Proteomes" id="UP000663866">
    <property type="component" value="Unassembled WGS sequence"/>
</dbReference>
<evidence type="ECO:0000313" key="3">
    <source>
        <dbReference type="Proteomes" id="UP000663866"/>
    </source>
</evidence>
<organism evidence="2 3">
    <name type="scientific">Rotaria magnacalcarata</name>
    <dbReference type="NCBI Taxonomy" id="392030"/>
    <lineage>
        <taxon>Eukaryota</taxon>
        <taxon>Metazoa</taxon>
        <taxon>Spiralia</taxon>
        <taxon>Gnathifera</taxon>
        <taxon>Rotifera</taxon>
        <taxon>Eurotatoria</taxon>
        <taxon>Bdelloidea</taxon>
        <taxon>Philodinida</taxon>
        <taxon>Philodinidae</taxon>
        <taxon>Rotaria</taxon>
    </lineage>
</organism>
<feature type="region of interest" description="Disordered" evidence="1">
    <location>
        <begin position="793"/>
        <end position="958"/>
    </location>
</feature>
<gene>
    <name evidence="2" type="ORF">OVN521_LOCUS14105</name>
</gene>
<keyword evidence="3" id="KW-1185">Reference proteome</keyword>
<feature type="region of interest" description="Disordered" evidence="1">
    <location>
        <begin position="1140"/>
        <end position="1162"/>
    </location>
</feature>
<feature type="region of interest" description="Disordered" evidence="1">
    <location>
        <begin position="709"/>
        <end position="745"/>
    </location>
</feature>
<comment type="caution">
    <text evidence="2">The sequence shown here is derived from an EMBL/GenBank/DDBJ whole genome shotgun (WGS) entry which is preliminary data.</text>
</comment>
<name>A0A819MRB7_9BILA</name>
<feature type="region of interest" description="Disordered" evidence="1">
    <location>
        <begin position="77"/>
        <end position="130"/>
    </location>
</feature>
<protein>
    <submittedName>
        <fullName evidence="2">Uncharacterized protein</fullName>
    </submittedName>
</protein>
<accession>A0A819MRB7</accession>
<feature type="compositionally biased region" description="Low complexity" evidence="1">
    <location>
        <begin position="544"/>
        <end position="561"/>
    </location>
</feature>
<evidence type="ECO:0000313" key="2">
    <source>
        <dbReference type="EMBL" id="CAF3984125.1"/>
    </source>
</evidence>
<feature type="region of interest" description="Disordered" evidence="1">
    <location>
        <begin position="663"/>
        <end position="685"/>
    </location>
</feature>
<dbReference type="EMBL" id="CAJOBG010002109">
    <property type="protein sequence ID" value="CAF3984125.1"/>
    <property type="molecule type" value="Genomic_DNA"/>
</dbReference>
<feature type="compositionally biased region" description="Basic residues" evidence="1">
    <location>
        <begin position="913"/>
        <end position="926"/>
    </location>
</feature>
<feature type="compositionally biased region" description="Low complexity" evidence="1">
    <location>
        <begin position="147"/>
        <end position="187"/>
    </location>
</feature>
<feature type="compositionally biased region" description="Polar residues" evidence="1">
    <location>
        <begin position="927"/>
        <end position="947"/>
    </location>
</feature>
<feature type="compositionally biased region" description="Polar residues" evidence="1">
    <location>
        <begin position="709"/>
        <end position="723"/>
    </location>
</feature>
<evidence type="ECO:0000256" key="1">
    <source>
        <dbReference type="SAM" id="MobiDB-lite"/>
    </source>
</evidence>
<feature type="region of interest" description="Disordered" evidence="1">
    <location>
        <begin position="147"/>
        <end position="199"/>
    </location>
</feature>
<feature type="compositionally biased region" description="Low complexity" evidence="1">
    <location>
        <begin position="671"/>
        <end position="685"/>
    </location>
</feature>